<dbReference type="EMBL" id="JBHSMH010000005">
    <property type="protein sequence ID" value="MFC5467970.1"/>
    <property type="molecule type" value="Genomic_DNA"/>
</dbReference>
<gene>
    <name evidence="11" type="ORF">ACFPPD_04505</name>
</gene>
<dbReference type="PANTHER" id="PTHR43394">
    <property type="entry name" value="ATP-DEPENDENT PERMEASE MDL1, MITOCHONDRIAL"/>
    <property type="match status" value="1"/>
</dbReference>
<dbReference type="RefSeq" id="WP_209743539.1">
    <property type="nucleotide sequence ID" value="NZ_JBHSMH010000005.1"/>
</dbReference>
<dbReference type="InterPro" id="IPR011527">
    <property type="entry name" value="ABC1_TM_dom"/>
</dbReference>
<evidence type="ECO:0000256" key="1">
    <source>
        <dbReference type="ARBA" id="ARBA00004651"/>
    </source>
</evidence>
<comment type="caution">
    <text evidence="11">The sequence shown here is derived from an EMBL/GenBank/DDBJ whole genome shotgun (WGS) entry which is preliminary data.</text>
</comment>
<feature type="transmembrane region" description="Helical" evidence="8">
    <location>
        <begin position="304"/>
        <end position="322"/>
    </location>
</feature>
<feature type="transmembrane region" description="Helical" evidence="8">
    <location>
        <begin position="107"/>
        <end position="127"/>
    </location>
</feature>
<accession>A0ABW0LQ04</accession>
<feature type="region of interest" description="Disordered" evidence="7">
    <location>
        <begin position="1"/>
        <end position="24"/>
    </location>
</feature>
<evidence type="ECO:0000259" key="10">
    <source>
        <dbReference type="PROSITE" id="PS50929"/>
    </source>
</evidence>
<keyword evidence="3" id="KW-0547">Nucleotide-binding</keyword>
<feature type="compositionally biased region" description="Gly residues" evidence="7">
    <location>
        <begin position="10"/>
        <end position="24"/>
    </location>
</feature>
<feature type="transmembrane region" description="Helical" evidence="8">
    <location>
        <begin position="212"/>
        <end position="229"/>
    </location>
</feature>
<reference evidence="12" key="1">
    <citation type="journal article" date="2019" name="Int. J. Syst. Evol. Microbiol.">
        <title>The Global Catalogue of Microorganisms (GCM) 10K type strain sequencing project: providing services to taxonomists for standard genome sequencing and annotation.</title>
        <authorList>
            <consortium name="The Broad Institute Genomics Platform"/>
            <consortium name="The Broad Institute Genome Sequencing Center for Infectious Disease"/>
            <person name="Wu L."/>
            <person name="Ma J."/>
        </authorList>
    </citation>
    <scope>NUCLEOTIDE SEQUENCE [LARGE SCALE GENOMIC DNA]</scope>
    <source>
        <strain evidence="12">CCUG 57113</strain>
    </source>
</reference>
<dbReference type="Proteomes" id="UP001596105">
    <property type="component" value="Unassembled WGS sequence"/>
</dbReference>
<feature type="domain" description="ABC transmembrane type-1" evidence="10">
    <location>
        <begin position="60"/>
        <end position="353"/>
    </location>
</feature>
<evidence type="ECO:0000256" key="2">
    <source>
        <dbReference type="ARBA" id="ARBA00022692"/>
    </source>
</evidence>
<evidence type="ECO:0000256" key="3">
    <source>
        <dbReference type="ARBA" id="ARBA00022741"/>
    </source>
</evidence>
<dbReference type="PROSITE" id="PS50893">
    <property type="entry name" value="ABC_TRANSPORTER_2"/>
    <property type="match status" value="1"/>
</dbReference>
<dbReference type="PANTHER" id="PTHR43394:SF1">
    <property type="entry name" value="ATP-BINDING CASSETTE SUB-FAMILY B MEMBER 10, MITOCHONDRIAL"/>
    <property type="match status" value="1"/>
</dbReference>
<evidence type="ECO:0000256" key="8">
    <source>
        <dbReference type="SAM" id="Phobius"/>
    </source>
</evidence>
<feature type="domain" description="ABC transporter" evidence="9">
    <location>
        <begin position="389"/>
        <end position="623"/>
    </location>
</feature>
<dbReference type="SMART" id="SM00382">
    <property type="entry name" value="AAA"/>
    <property type="match status" value="1"/>
</dbReference>
<dbReference type="CDD" id="cd03254">
    <property type="entry name" value="ABCC_Glucan_exporter_like"/>
    <property type="match status" value="1"/>
</dbReference>
<dbReference type="InterPro" id="IPR003593">
    <property type="entry name" value="AAA+_ATPase"/>
</dbReference>
<dbReference type="Pfam" id="PF00005">
    <property type="entry name" value="ABC_tran"/>
    <property type="match status" value="1"/>
</dbReference>
<name>A0ABW0LQ04_9BACL</name>
<dbReference type="Pfam" id="PF00664">
    <property type="entry name" value="ABC_membrane"/>
    <property type="match status" value="1"/>
</dbReference>
<sequence length="635" mass="69147">MSGPQRGGPEKGGPQGRGPMGGGFGGMGGMGMPVQKAKNFKGTLRRLMGYLRPQRVKLMAVLVTAILSTAFSIYSPKVLGEATTKLFKGMMGKFNGDPNASFDLPGIWQIIVFLAALYLVSSIFSYIQQFLMAGVAQKTVYGLRNEVKEKLGRLPLKYFDGRPNGEILSRAVNDVDNISNTLQQSLTQLITSLITIIGVIIMMLTISPWLTLILLLTLPLSMIVIKGAAGRSQKHFKAQQMELGMLNGHVEEMFSGHQIVKAYGQEKNAVEKFDQVNERLYESGWRAQFVSGNIMPLMNMVSNIGYMFISVVGGIMVTKGSISIGNIQAFIQYARQFSMPLVQTANIANIIQSTIASAERVFELLDEPEETPEAADGADAKLVSPKGDVSLRGVSFGYKEDAPLIENMDIDVRSGQMVAIVGPTGAGKTTLVNLLMRFYEVNAGSITVDGVEITRMKRGHLRGLFGMVLQDTWLFNGTIRDNIGYGRIGASEEAIVEAAKAAHADHFIRTLPEGYDTVLNEEASNLSQGQKQLLTIARAILANPSILILDEATSSVDTRTEAHIQKAMHDLMQNRTSFVIAHRLSTIRDADLILVMNHGSIIEKGTHEELLAKGGFYADLYNSQFVGGGLRQSAG</sequence>
<dbReference type="PROSITE" id="PS00211">
    <property type="entry name" value="ABC_TRANSPORTER_1"/>
    <property type="match status" value="1"/>
</dbReference>
<dbReference type="Gene3D" id="3.40.50.300">
    <property type="entry name" value="P-loop containing nucleotide triphosphate hydrolases"/>
    <property type="match status" value="1"/>
</dbReference>
<evidence type="ECO:0000256" key="5">
    <source>
        <dbReference type="ARBA" id="ARBA00022989"/>
    </source>
</evidence>
<organism evidence="11 12">
    <name type="scientific">Cohnella suwonensis</name>
    <dbReference type="NCBI Taxonomy" id="696072"/>
    <lineage>
        <taxon>Bacteria</taxon>
        <taxon>Bacillati</taxon>
        <taxon>Bacillota</taxon>
        <taxon>Bacilli</taxon>
        <taxon>Bacillales</taxon>
        <taxon>Paenibacillaceae</taxon>
        <taxon>Cohnella</taxon>
    </lineage>
</organism>
<comment type="subcellular location">
    <subcellularLocation>
        <location evidence="1">Cell membrane</location>
        <topology evidence="1">Multi-pass membrane protein</topology>
    </subcellularLocation>
</comment>
<dbReference type="InterPro" id="IPR017871">
    <property type="entry name" value="ABC_transporter-like_CS"/>
</dbReference>
<dbReference type="InterPro" id="IPR003439">
    <property type="entry name" value="ABC_transporter-like_ATP-bd"/>
</dbReference>
<dbReference type="SUPFAM" id="SSF52540">
    <property type="entry name" value="P-loop containing nucleoside triphosphate hydrolases"/>
    <property type="match status" value="1"/>
</dbReference>
<dbReference type="Gene3D" id="1.20.1560.10">
    <property type="entry name" value="ABC transporter type 1, transmembrane domain"/>
    <property type="match status" value="1"/>
</dbReference>
<evidence type="ECO:0000313" key="11">
    <source>
        <dbReference type="EMBL" id="MFC5467970.1"/>
    </source>
</evidence>
<feature type="transmembrane region" description="Helical" evidence="8">
    <location>
        <begin position="186"/>
        <end position="206"/>
    </location>
</feature>
<feature type="transmembrane region" description="Helical" evidence="8">
    <location>
        <begin position="56"/>
        <end position="74"/>
    </location>
</feature>
<dbReference type="InterPro" id="IPR027417">
    <property type="entry name" value="P-loop_NTPase"/>
</dbReference>
<keyword evidence="2 8" id="KW-0812">Transmembrane</keyword>
<keyword evidence="4 11" id="KW-0067">ATP-binding</keyword>
<keyword evidence="6 8" id="KW-0472">Membrane</keyword>
<keyword evidence="12" id="KW-1185">Reference proteome</keyword>
<evidence type="ECO:0000313" key="12">
    <source>
        <dbReference type="Proteomes" id="UP001596105"/>
    </source>
</evidence>
<evidence type="ECO:0000259" key="9">
    <source>
        <dbReference type="PROSITE" id="PS50893"/>
    </source>
</evidence>
<evidence type="ECO:0000256" key="4">
    <source>
        <dbReference type="ARBA" id="ARBA00022840"/>
    </source>
</evidence>
<protein>
    <submittedName>
        <fullName evidence="11">ABC transporter ATP-binding protein</fullName>
    </submittedName>
</protein>
<dbReference type="PROSITE" id="PS50929">
    <property type="entry name" value="ABC_TM1F"/>
    <property type="match status" value="1"/>
</dbReference>
<keyword evidence="5 8" id="KW-1133">Transmembrane helix</keyword>
<dbReference type="InterPro" id="IPR036640">
    <property type="entry name" value="ABC1_TM_sf"/>
</dbReference>
<dbReference type="InterPro" id="IPR039421">
    <property type="entry name" value="Type_1_exporter"/>
</dbReference>
<proteinExistence type="predicted"/>
<dbReference type="SUPFAM" id="SSF90123">
    <property type="entry name" value="ABC transporter transmembrane region"/>
    <property type="match status" value="1"/>
</dbReference>
<dbReference type="GO" id="GO:0005524">
    <property type="term" value="F:ATP binding"/>
    <property type="evidence" value="ECO:0007669"/>
    <property type="project" value="UniProtKB-KW"/>
</dbReference>
<evidence type="ECO:0000256" key="7">
    <source>
        <dbReference type="SAM" id="MobiDB-lite"/>
    </source>
</evidence>
<evidence type="ECO:0000256" key="6">
    <source>
        <dbReference type="ARBA" id="ARBA00023136"/>
    </source>
</evidence>
<dbReference type="CDD" id="cd18547">
    <property type="entry name" value="ABC_6TM_Tm288_like"/>
    <property type="match status" value="1"/>
</dbReference>